<dbReference type="SMART" id="SM00150">
    <property type="entry name" value="SPEC"/>
    <property type="match status" value="5"/>
</dbReference>
<feature type="coiled-coil region" evidence="2">
    <location>
        <begin position="834"/>
        <end position="889"/>
    </location>
</feature>
<dbReference type="Pfam" id="PF00435">
    <property type="entry name" value="Spectrin"/>
    <property type="match status" value="2"/>
</dbReference>
<reference evidence="4" key="1">
    <citation type="submission" date="2014-01" db="EMBL/GenBank/DDBJ databases">
        <authorList>
            <person name="Aslett M."/>
        </authorList>
    </citation>
    <scope>NUCLEOTIDE SEQUENCE</scope>
</reference>
<evidence type="ECO:0000313" key="4">
    <source>
        <dbReference type="EMBL" id="CDW58244.1"/>
    </source>
</evidence>
<evidence type="ECO:0000313" key="5">
    <source>
        <dbReference type="Proteomes" id="UP000030665"/>
    </source>
</evidence>
<accession>A0A077ZEI5</accession>
<reference evidence="4" key="2">
    <citation type="submission" date="2014-03" db="EMBL/GenBank/DDBJ databases">
        <title>The whipworm genome and dual-species transcriptomics of an intimate host-pathogen interaction.</title>
        <authorList>
            <person name="Foth B.J."/>
            <person name="Tsai I.J."/>
            <person name="Reid A.J."/>
            <person name="Bancroft A.J."/>
            <person name="Nichol S."/>
            <person name="Tracey A."/>
            <person name="Holroyd N."/>
            <person name="Cotton J.A."/>
            <person name="Stanley E.J."/>
            <person name="Zarowiecki M."/>
            <person name="Liu J.Z."/>
            <person name="Huckvale T."/>
            <person name="Cooper P.J."/>
            <person name="Grencis R.K."/>
            <person name="Berriman M."/>
        </authorList>
    </citation>
    <scope>NUCLEOTIDE SEQUENCE [LARGE SCALE GENOMIC DNA]</scope>
</reference>
<dbReference type="InterPro" id="IPR018159">
    <property type="entry name" value="Spectrin/alpha-actinin"/>
</dbReference>
<keyword evidence="2" id="KW-0175">Coiled coil</keyword>
<gene>
    <name evidence="4" type="ORF">TTRE_0000655101</name>
</gene>
<dbReference type="STRING" id="36087.A0A077ZEI5"/>
<feature type="region of interest" description="Disordered" evidence="3">
    <location>
        <begin position="1089"/>
        <end position="1110"/>
    </location>
</feature>
<evidence type="ECO:0000256" key="1">
    <source>
        <dbReference type="ARBA" id="ARBA00022737"/>
    </source>
</evidence>
<evidence type="ECO:0000256" key="2">
    <source>
        <dbReference type="SAM" id="Coils"/>
    </source>
</evidence>
<organism evidence="4 5">
    <name type="scientific">Trichuris trichiura</name>
    <name type="common">Whipworm</name>
    <name type="synonym">Trichocephalus trichiurus</name>
    <dbReference type="NCBI Taxonomy" id="36087"/>
    <lineage>
        <taxon>Eukaryota</taxon>
        <taxon>Metazoa</taxon>
        <taxon>Ecdysozoa</taxon>
        <taxon>Nematoda</taxon>
        <taxon>Enoplea</taxon>
        <taxon>Dorylaimia</taxon>
        <taxon>Trichinellida</taxon>
        <taxon>Trichuridae</taxon>
        <taxon>Trichuris</taxon>
    </lineage>
</organism>
<feature type="region of interest" description="Disordered" evidence="3">
    <location>
        <begin position="1"/>
        <end position="51"/>
    </location>
</feature>
<name>A0A077ZEI5_TRITR</name>
<dbReference type="InterPro" id="IPR002017">
    <property type="entry name" value="Spectrin_repeat"/>
</dbReference>
<protein>
    <submittedName>
        <fullName evidence="4">Dystrophin</fullName>
    </submittedName>
</protein>
<dbReference type="Proteomes" id="UP000030665">
    <property type="component" value="Unassembled WGS sequence"/>
</dbReference>
<keyword evidence="1" id="KW-0677">Repeat</keyword>
<sequence length="1280" mass="145251">MFLAASKHLRQLDNKDEKAASGDSKQQARRASLSAHRKHSSTVPHTAADEHSVAKGLDLPSEGHVEQGDSSARNIEGETSLDPLSRIQHGQVTWKTISKQISKFVTDLPVLSVVIFEQLSSPNLFELLNSLNDWLEYASCFIRCQYVETKAPRKDALVKLNEKVAFFKQYELAVKTLLEILDDKLASGATDSQVRSAAQSFSSKWSHLLELTDSAVESLTSYLENAPDMQLEKAMQSLLEWLDCAEDVITTQDLDVIDQVEVTAAKISRLKELEKEMAVQRERLSFVVNVADEMRREGSNEYEALSNKVSALVPRWSDIERVLTNQLARLDAGFSLLQDWELRVSELEKWMVQVTEFIYAEKPAVGIVETLKAQLEQSQALINDVDALAPKVKEMETWAEELKAICTPRMTEYLRARMEEIISHWNEVVRVTKAKHESLNEAYSRSMKTFDDINMLTKWLWGIEQEVHSFGSPNSGKELCAMIKRHKQILEELRSKSETIESAVCLGGVIIDAVDQADETTRQLKQQFLNAREQWRAVCQQMESRLSILTDAYELWKEFQELVAVERVSLDRLEETLKEPMKSAADAEEFSEQLDEFERQMEGGGGHSRIMEIAQALNSQKLLSSAIKSELNKYLARREEVLEPARERQKFLESDAREAQNIEQQLHECLSWLSQVDFILKTRSECDILASDVPEDYKKLYDDFDSHKNGIFRLEKQIAHYQQVDQQLAAQRLAEQVNHLKKYMCDLQSKLERYKQPSELDDRLQRVRRILDDLEQSFELLAVTSDDLEEIDQLLEKVEVTDEAVCELQGEVSDLKATRAKAQPSSSTVGTLEIEELEEALRSFHVKVMESRDKYQSIKDMLTVSSTNLQTCSELLNEVESELRKSEGDDTPAPEDRRRLALAHRKQVADCSKYLRDTQVGLQKFSELTSPEAAAELQSILDLLRNKISIINGKLDEWALTNEKITKEVVELQKKFFDIHADVACELNLTESDISQCGNDHLCLKAQLDYLKSLRPKVDSLKETAVKIIAKQGDPLHAIEAESSQLCRRWEGLLESTKDQLSQATHTDECDDQKTVSVTASFGKEGVSLSADKEEGKSTAATEQQMSVDESGAQVKLEEESFTADRLVAQANALADSIVSVEDLLIESEKDFAQLQSKFQDVSNTVEACSCHVHQLLDRTEKEKCAELRPTVVPILSKLETMDSKLKMLSKKVKTLIDINENHKRKHEVLSTHAKSCLANLVFLENSVVAFFFQRKRKGSGFWIDLNFENGKALDEGHSL</sequence>
<feature type="compositionally biased region" description="Polar residues" evidence="3">
    <location>
        <begin position="1099"/>
        <end position="1108"/>
    </location>
</feature>
<dbReference type="OrthoDB" id="10057795at2759"/>
<evidence type="ECO:0000256" key="3">
    <source>
        <dbReference type="SAM" id="MobiDB-lite"/>
    </source>
</evidence>
<feature type="compositionally biased region" description="Basic and acidic residues" evidence="3">
    <location>
        <begin position="10"/>
        <end position="20"/>
    </location>
</feature>
<keyword evidence="5" id="KW-1185">Reference proteome</keyword>
<dbReference type="CDD" id="cd00176">
    <property type="entry name" value="SPEC"/>
    <property type="match status" value="2"/>
</dbReference>
<dbReference type="SUPFAM" id="SSF46966">
    <property type="entry name" value="Spectrin repeat"/>
    <property type="match status" value="3"/>
</dbReference>
<feature type="coiled-coil region" evidence="2">
    <location>
        <begin position="483"/>
        <end position="534"/>
    </location>
</feature>
<dbReference type="AlphaFoldDB" id="A0A077ZEI5"/>
<dbReference type="PANTHER" id="PTHR11915">
    <property type="entry name" value="SPECTRIN/FILAMIN RELATED CYTOSKELETAL PROTEIN"/>
    <property type="match status" value="1"/>
</dbReference>
<dbReference type="Gene3D" id="1.20.58.60">
    <property type="match status" value="4"/>
</dbReference>
<dbReference type="EMBL" id="HG806294">
    <property type="protein sequence ID" value="CDW58244.1"/>
    <property type="molecule type" value="Genomic_DNA"/>
</dbReference>
<proteinExistence type="predicted"/>